<keyword evidence="4 7" id="KW-0812">Transmembrane</keyword>
<gene>
    <name evidence="8" type="ORF">SGN30_13645</name>
</gene>
<keyword evidence="6 7" id="KW-0472">Membrane</keyword>
<evidence type="ECO:0000256" key="2">
    <source>
        <dbReference type="ARBA" id="ARBA00005262"/>
    </source>
</evidence>
<dbReference type="InterPro" id="IPR003370">
    <property type="entry name" value="Chromate_transpt"/>
</dbReference>
<evidence type="ECO:0000256" key="3">
    <source>
        <dbReference type="ARBA" id="ARBA00022475"/>
    </source>
</evidence>
<evidence type="ECO:0000313" key="8">
    <source>
        <dbReference type="EMBL" id="MDX4954458.1"/>
    </source>
</evidence>
<name>A0AAJ2QZM9_DELAC</name>
<comment type="subcellular location">
    <subcellularLocation>
        <location evidence="1">Cell membrane</location>
        <topology evidence="1">Multi-pass membrane protein</topology>
    </subcellularLocation>
</comment>
<evidence type="ECO:0000256" key="5">
    <source>
        <dbReference type="ARBA" id="ARBA00022989"/>
    </source>
</evidence>
<feature type="transmembrane region" description="Helical" evidence="7">
    <location>
        <begin position="168"/>
        <end position="201"/>
    </location>
</feature>
<dbReference type="InterPro" id="IPR052518">
    <property type="entry name" value="CHR_Transporter"/>
</dbReference>
<protein>
    <submittedName>
        <fullName evidence="8">Chromate transporter</fullName>
    </submittedName>
</protein>
<evidence type="ECO:0000256" key="1">
    <source>
        <dbReference type="ARBA" id="ARBA00004651"/>
    </source>
</evidence>
<comment type="caution">
    <text evidence="8">The sequence shown here is derived from an EMBL/GenBank/DDBJ whole genome shotgun (WGS) entry which is preliminary data.</text>
</comment>
<dbReference type="PANTHER" id="PTHR43663:SF1">
    <property type="entry name" value="CHROMATE TRANSPORTER"/>
    <property type="match status" value="1"/>
</dbReference>
<proteinExistence type="inferred from homology"/>
<organism evidence="8 9">
    <name type="scientific">Delftia acidovorans</name>
    <name type="common">Pseudomonas acidovorans</name>
    <name type="synonym">Comamonas acidovorans</name>
    <dbReference type="NCBI Taxonomy" id="80866"/>
    <lineage>
        <taxon>Bacteria</taxon>
        <taxon>Pseudomonadati</taxon>
        <taxon>Pseudomonadota</taxon>
        <taxon>Betaproteobacteria</taxon>
        <taxon>Burkholderiales</taxon>
        <taxon>Comamonadaceae</taxon>
        <taxon>Delftia</taxon>
    </lineage>
</organism>
<evidence type="ECO:0000256" key="4">
    <source>
        <dbReference type="ARBA" id="ARBA00022692"/>
    </source>
</evidence>
<dbReference type="GO" id="GO:0015109">
    <property type="term" value="F:chromate transmembrane transporter activity"/>
    <property type="evidence" value="ECO:0007669"/>
    <property type="project" value="InterPro"/>
</dbReference>
<accession>A0AAJ2QZM9</accession>
<keyword evidence="3" id="KW-1003">Cell membrane</keyword>
<sequence>MNAAQQIALNLQPADWLQLLLYFLTLSLMAVGGAIATAPDMHRFLVDGHGWLSEAQFSSSIAIAQAAPGPNVLFIALLGWNLGLNAGGGTGPLAWTFGALGVTICMVGILLPSSVLAWQASRWGQRNKNRRGVRAFKQGMGPLVIGLLLATGWLLGSASGRPAQDWRLWLLTLACALLVWRTRIHLLWLLGAGALLGALGWI</sequence>
<dbReference type="GO" id="GO:0005886">
    <property type="term" value="C:plasma membrane"/>
    <property type="evidence" value="ECO:0007669"/>
    <property type="project" value="UniProtKB-SubCell"/>
</dbReference>
<dbReference type="PANTHER" id="PTHR43663">
    <property type="entry name" value="CHROMATE TRANSPORT PROTEIN-RELATED"/>
    <property type="match status" value="1"/>
</dbReference>
<dbReference type="EMBL" id="JAWWMZ010000004">
    <property type="protein sequence ID" value="MDX4954458.1"/>
    <property type="molecule type" value="Genomic_DNA"/>
</dbReference>
<dbReference type="AlphaFoldDB" id="A0AAJ2QZM9"/>
<evidence type="ECO:0000256" key="6">
    <source>
        <dbReference type="ARBA" id="ARBA00023136"/>
    </source>
</evidence>
<dbReference type="Pfam" id="PF02417">
    <property type="entry name" value="Chromate_transp"/>
    <property type="match status" value="1"/>
</dbReference>
<dbReference type="Proteomes" id="UP001287445">
    <property type="component" value="Unassembled WGS sequence"/>
</dbReference>
<evidence type="ECO:0000256" key="7">
    <source>
        <dbReference type="SAM" id="Phobius"/>
    </source>
</evidence>
<reference evidence="8" key="1">
    <citation type="submission" date="2023-11" db="EMBL/GenBank/DDBJ databases">
        <title>Identification and selenium tolerance of Delftia acidovorans R3-25.</title>
        <authorList>
            <person name="Zhang S."/>
            <person name="Liu Y."/>
            <person name="Guo Y."/>
        </authorList>
    </citation>
    <scope>NUCLEOTIDE SEQUENCE</scope>
    <source>
        <strain evidence="8">R3-25</strain>
    </source>
</reference>
<evidence type="ECO:0000313" key="9">
    <source>
        <dbReference type="Proteomes" id="UP001287445"/>
    </source>
</evidence>
<feature type="transmembrane region" description="Helical" evidence="7">
    <location>
        <begin position="19"/>
        <end position="39"/>
    </location>
</feature>
<dbReference type="RefSeq" id="WP_198818985.1">
    <property type="nucleotide sequence ID" value="NZ_CAGKLB010000019.1"/>
</dbReference>
<comment type="similarity">
    <text evidence="2">Belongs to the chromate ion transporter (CHR) (TC 2.A.51) family.</text>
</comment>
<feature type="transmembrane region" description="Helical" evidence="7">
    <location>
        <begin position="139"/>
        <end position="156"/>
    </location>
</feature>
<keyword evidence="5 7" id="KW-1133">Transmembrane helix</keyword>
<feature type="transmembrane region" description="Helical" evidence="7">
    <location>
        <begin position="94"/>
        <end position="118"/>
    </location>
</feature>